<gene>
    <name evidence="1" type="ORF">L1987_29753</name>
</gene>
<name>A0ACB9I0U3_9ASTR</name>
<reference evidence="1 2" key="2">
    <citation type="journal article" date="2022" name="Mol. Ecol. Resour.">
        <title>The genomes of chicory, endive, great burdock and yacon provide insights into Asteraceae paleo-polyploidization history and plant inulin production.</title>
        <authorList>
            <person name="Fan W."/>
            <person name="Wang S."/>
            <person name="Wang H."/>
            <person name="Wang A."/>
            <person name="Jiang F."/>
            <person name="Liu H."/>
            <person name="Zhao H."/>
            <person name="Xu D."/>
            <person name="Zhang Y."/>
        </authorList>
    </citation>
    <scope>NUCLEOTIDE SEQUENCE [LARGE SCALE GENOMIC DNA]</scope>
    <source>
        <strain evidence="2">cv. Yunnan</strain>
        <tissue evidence="1">Leaves</tissue>
    </source>
</reference>
<dbReference type="EMBL" id="CM042027">
    <property type="protein sequence ID" value="KAI3801644.1"/>
    <property type="molecule type" value="Genomic_DNA"/>
</dbReference>
<keyword evidence="2" id="KW-1185">Reference proteome</keyword>
<protein>
    <submittedName>
        <fullName evidence="1">Uncharacterized protein</fullName>
    </submittedName>
</protein>
<reference evidence="2" key="1">
    <citation type="journal article" date="2022" name="Mol. Ecol. Resour.">
        <title>The genomes of chicory, endive, great burdock and yacon provide insights into Asteraceae palaeo-polyploidization history and plant inulin production.</title>
        <authorList>
            <person name="Fan W."/>
            <person name="Wang S."/>
            <person name="Wang H."/>
            <person name="Wang A."/>
            <person name="Jiang F."/>
            <person name="Liu H."/>
            <person name="Zhao H."/>
            <person name="Xu D."/>
            <person name="Zhang Y."/>
        </authorList>
    </citation>
    <scope>NUCLEOTIDE SEQUENCE [LARGE SCALE GENOMIC DNA]</scope>
    <source>
        <strain evidence="2">cv. Yunnan</strain>
    </source>
</reference>
<proteinExistence type="predicted"/>
<dbReference type="Proteomes" id="UP001056120">
    <property type="component" value="Linkage Group LG10"/>
</dbReference>
<evidence type="ECO:0000313" key="2">
    <source>
        <dbReference type="Proteomes" id="UP001056120"/>
    </source>
</evidence>
<sequence>MSTPFNTKCMLYLTSVLILSCMKFVLATNFYRDFDILWGNGRGNILNNGKVLMLSLDESSGSGIQSKRAYMFSRIDMQIKLISGNSAGTVTTFYVASEGDKRDEIDIEFLGNLTGDPYTVHTNIYTKGKGDREQQFRLWFDPTTSFHTYTITWNPFMIAIYVDGTPIRVFKNMESSGVPYINELPMKVYASLWNADQWATRGGAIKTNWTEAPFITWFRNFKARGCVWMNGESTCNSGSSKSINQDWYKQKELDLSRNEMLKLVQHKHMVYNYCNDFNRFPLGLPQECH</sequence>
<comment type="caution">
    <text evidence="1">The sequence shown here is derived from an EMBL/GenBank/DDBJ whole genome shotgun (WGS) entry which is preliminary data.</text>
</comment>
<organism evidence="1 2">
    <name type="scientific">Smallanthus sonchifolius</name>
    <dbReference type="NCBI Taxonomy" id="185202"/>
    <lineage>
        <taxon>Eukaryota</taxon>
        <taxon>Viridiplantae</taxon>
        <taxon>Streptophyta</taxon>
        <taxon>Embryophyta</taxon>
        <taxon>Tracheophyta</taxon>
        <taxon>Spermatophyta</taxon>
        <taxon>Magnoliopsida</taxon>
        <taxon>eudicotyledons</taxon>
        <taxon>Gunneridae</taxon>
        <taxon>Pentapetalae</taxon>
        <taxon>asterids</taxon>
        <taxon>campanulids</taxon>
        <taxon>Asterales</taxon>
        <taxon>Asteraceae</taxon>
        <taxon>Asteroideae</taxon>
        <taxon>Heliantheae alliance</taxon>
        <taxon>Millerieae</taxon>
        <taxon>Smallanthus</taxon>
    </lineage>
</organism>
<accession>A0ACB9I0U3</accession>
<evidence type="ECO:0000313" key="1">
    <source>
        <dbReference type="EMBL" id="KAI3801644.1"/>
    </source>
</evidence>